<dbReference type="OrthoDB" id="9796485at2"/>
<evidence type="ECO:0000313" key="5">
    <source>
        <dbReference type="Proteomes" id="UP000029507"/>
    </source>
</evidence>
<evidence type="ECO:0000256" key="2">
    <source>
        <dbReference type="ARBA" id="ARBA00022801"/>
    </source>
</evidence>
<dbReference type="GO" id="GO:0016787">
    <property type="term" value="F:hydrolase activity"/>
    <property type="evidence" value="ECO:0007669"/>
    <property type="project" value="UniProtKB-KW"/>
</dbReference>
<dbReference type="InterPro" id="IPR036380">
    <property type="entry name" value="Isochorismatase-like_sf"/>
</dbReference>
<evidence type="ECO:0000313" key="4">
    <source>
        <dbReference type="EMBL" id="AIQ62042.1"/>
    </source>
</evidence>
<name>A0A089LMD5_9BACL</name>
<reference evidence="4 5" key="1">
    <citation type="submission" date="2014-08" db="EMBL/GenBank/DDBJ databases">
        <title>Comparative genomics of the Paenibacillus odorifer group.</title>
        <authorList>
            <person name="den Bakker H.C."/>
            <person name="Tsai Y.-C."/>
            <person name="Martin N."/>
            <person name="Korlach J."/>
            <person name="Wiedmann M."/>
        </authorList>
    </citation>
    <scope>NUCLEOTIDE SEQUENCE [LARGE SCALE GENOMIC DNA]</scope>
    <source>
        <strain evidence="4 5">DSM 14472</strain>
    </source>
</reference>
<dbReference type="Proteomes" id="UP000029507">
    <property type="component" value="Chromosome"/>
</dbReference>
<proteinExistence type="inferred from homology"/>
<feature type="domain" description="Isochorismatase-like" evidence="3">
    <location>
        <begin position="17"/>
        <end position="191"/>
    </location>
</feature>
<dbReference type="STRING" id="169760.PSTEL_01795"/>
<sequence length="199" mass="21729">MNEMINHNVEALDPNKTALVVIDLQNGVAGIAQAAPHSGAQVVEQAVKLKDAFAARGAYIVLVTVSWTDGKDAPAPKTDLETKPGALPEGFDRLVPELADVPGAHLIVKRQWGAFYGTDLDLQLRRRGIDTIVLCGISTSIGVDTTAREAYQHGYNQVFVTDAMTARSAEEHEYVCKTIFPRLGRIRTTEQVVELMKME</sequence>
<dbReference type="HOGENOM" id="CLU_068979_8_2_9"/>
<dbReference type="InterPro" id="IPR000868">
    <property type="entry name" value="Isochorismatase-like_dom"/>
</dbReference>
<dbReference type="PANTHER" id="PTHR43540:SF7">
    <property type="entry name" value="ISOCHORISMATASE FAMILY PROTEIN YECD"/>
    <property type="match status" value="1"/>
</dbReference>
<dbReference type="AlphaFoldDB" id="A0A089LMD5"/>
<keyword evidence="2 4" id="KW-0378">Hydrolase</keyword>
<dbReference type="InterPro" id="IPR050272">
    <property type="entry name" value="Isochorismatase-like_hydrls"/>
</dbReference>
<dbReference type="Gene3D" id="3.40.50.850">
    <property type="entry name" value="Isochorismatase-like"/>
    <property type="match status" value="1"/>
</dbReference>
<dbReference type="PANTHER" id="PTHR43540">
    <property type="entry name" value="PEROXYUREIDOACRYLATE/UREIDOACRYLATE AMIDOHYDROLASE-RELATED"/>
    <property type="match status" value="1"/>
</dbReference>
<organism evidence="4 5">
    <name type="scientific">Paenibacillus stellifer</name>
    <dbReference type="NCBI Taxonomy" id="169760"/>
    <lineage>
        <taxon>Bacteria</taxon>
        <taxon>Bacillati</taxon>
        <taxon>Bacillota</taxon>
        <taxon>Bacilli</taxon>
        <taxon>Bacillales</taxon>
        <taxon>Paenibacillaceae</taxon>
        <taxon>Paenibacillus</taxon>
    </lineage>
</organism>
<evidence type="ECO:0000256" key="1">
    <source>
        <dbReference type="ARBA" id="ARBA00006336"/>
    </source>
</evidence>
<keyword evidence="5" id="KW-1185">Reference proteome</keyword>
<comment type="similarity">
    <text evidence="1">Belongs to the isochorismatase family.</text>
</comment>
<dbReference type="EMBL" id="CP009286">
    <property type="protein sequence ID" value="AIQ62042.1"/>
    <property type="molecule type" value="Genomic_DNA"/>
</dbReference>
<evidence type="ECO:0000259" key="3">
    <source>
        <dbReference type="Pfam" id="PF00857"/>
    </source>
</evidence>
<accession>A0A089LMD5</accession>
<protein>
    <submittedName>
        <fullName evidence="4">Hydrolase</fullName>
    </submittedName>
</protein>
<dbReference type="KEGG" id="pste:PSTEL_01795"/>
<dbReference type="NCBIfam" id="NF008517">
    <property type="entry name" value="PRK11440.1"/>
    <property type="match status" value="1"/>
</dbReference>
<dbReference type="SUPFAM" id="SSF52499">
    <property type="entry name" value="Isochorismatase-like hydrolases"/>
    <property type="match status" value="1"/>
</dbReference>
<dbReference type="Pfam" id="PF00857">
    <property type="entry name" value="Isochorismatase"/>
    <property type="match status" value="1"/>
</dbReference>
<dbReference type="CDD" id="cd00431">
    <property type="entry name" value="cysteine_hydrolases"/>
    <property type="match status" value="1"/>
</dbReference>
<gene>
    <name evidence="4" type="ORF">PSTEL_01795</name>
</gene>